<dbReference type="Gene3D" id="3.20.20.60">
    <property type="entry name" value="Phosphoenolpyruvate-binding domains"/>
    <property type="match status" value="1"/>
</dbReference>
<dbReference type="Pfam" id="PF02887">
    <property type="entry name" value="PK_C"/>
    <property type="match status" value="1"/>
</dbReference>
<keyword evidence="6" id="KW-0547">Nucleotide-binding</keyword>
<evidence type="ECO:0000259" key="14">
    <source>
        <dbReference type="Pfam" id="PF00224"/>
    </source>
</evidence>
<reference evidence="17" key="1">
    <citation type="submission" date="2017-09" db="EMBL/GenBank/DDBJ databases">
        <title>Depth-based differentiation of microbial function through sediment-hosted aquifers and enrichment of novel symbionts in the deep terrestrial subsurface.</title>
        <authorList>
            <person name="Probst A.J."/>
            <person name="Ladd B."/>
            <person name="Jarett J.K."/>
            <person name="Geller-Mcgrath D.E."/>
            <person name="Sieber C.M.K."/>
            <person name="Emerson J.B."/>
            <person name="Anantharaman K."/>
            <person name="Thomas B.C."/>
            <person name="Malmstrom R."/>
            <person name="Stieglmeier M."/>
            <person name="Klingl A."/>
            <person name="Woyke T."/>
            <person name="Ryan C.M."/>
            <person name="Banfield J.F."/>
        </authorList>
    </citation>
    <scope>NUCLEOTIDE SEQUENCE [LARGE SCALE GENOMIC DNA]</scope>
</reference>
<dbReference type="SUPFAM" id="SSF52935">
    <property type="entry name" value="PK C-terminal domain-like"/>
    <property type="match status" value="1"/>
</dbReference>
<dbReference type="NCBIfam" id="NF004491">
    <property type="entry name" value="PRK05826.1"/>
    <property type="match status" value="1"/>
</dbReference>
<dbReference type="FunFam" id="2.40.33.10:FF:000001">
    <property type="entry name" value="Pyruvate kinase"/>
    <property type="match status" value="1"/>
</dbReference>
<keyword evidence="9 13" id="KW-0460">Magnesium</keyword>
<dbReference type="EC" id="2.7.1.40" evidence="3 12"/>
<dbReference type="Pfam" id="PF00224">
    <property type="entry name" value="PK"/>
    <property type="match status" value="1"/>
</dbReference>
<comment type="catalytic activity">
    <reaction evidence="13">
        <text>pyruvate + ATP = phosphoenolpyruvate + ADP + H(+)</text>
        <dbReference type="Rhea" id="RHEA:18157"/>
        <dbReference type="ChEBI" id="CHEBI:15361"/>
        <dbReference type="ChEBI" id="CHEBI:15378"/>
        <dbReference type="ChEBI" id="CHEBI:30616"/>
        <dbReference type="ChEBI" id="CHEBI:58702"/>
        <dbReference type="ChEBI" id="CHEBI:456216"/>
        <dbReference type="EC" id="2.7.1.40"/>
    </reaction>
</comment>
<dbReference type="Proteomes" id="UP000230251">
    <property type="component" value="Unassembled WGS sequence"/>
</dbReference>
<evidence type="ECO:0000256" key="8">
    <source>
        <dbReference type="ARBA" id="ARBA00022840"/>
    </source>
</evidence>
<dbReference type="InterPro" id="IPR015806">
    <property type="entry name" value="Pyrv_Knase_insert_dom_sf"/>
</dbReference>
<dbReference type="InterPro" id="IPR011037">
    <property type="entry name" value="Pyrv_Knase-like_insert_dom_sf"/>
</dbReference>
<comment type="caution">
    <text evidence="16">The sequence shown here is derived from an EMBL/GenBank/DDBJ whole genome shotgun (WGS) entry which is preliminary data.</text>
</comment>
<keyword evidence="11 16" id="KW-0670">Pyruvate</keyword>
<dbReference type="InterPro" id="IPR015793">
    <property type="entry name" value="Pyrv_Knase_brl"/>
</dbReference>
<dbReference type="NCBIfam" id="NF004978">
    <property type="entry name" value="PRK06354.1"/>
    <property type="match status" value="1"/>
</dbReference>
<keyword evidence="10 13" id="KW-0324">Glycolysis</keyword>
<proteinExistence type="inferred from homology"/>
<evidence type="ECO:0000313" key="16">
    <source>
        <dbReference type="EMBL" id="PJC24415.1"/>
    </source>
</evidence>
<evidence type="ECO:0000256" key="3">
    <source>
        <dbReference type="ARBA" id="ARBA00012142"/>
    </source>
</evidence>
<organism evidence="16 17">
    <name type="scientific">Candidatus Uhrbacteria bacterium CG_4_9_14_0_2_um_filter_41_50</name>
    <dbReference type="NCBI Taxonomy" id="1975031"/>
    <lineage>
        <taxon>Bacteria</taxon>
        <taxon>Candidatus Uhriibacteriota</taxon>
    </lineage>
</organism>
<dbReference type="Gene3D" id="2.40.33.10">
    <property type="entry name" value="PK beta-barrel domain-like"/>
    <property type="match status" value="1"/>
</dbReference>
<evidence type="ECO:0000256" key="2">
    <source>
        <dbReference type="ARBA" id="ARBA00008663"/>
    </source>
</evidence>
<evidence type="ECO:0000256" key="9">
    <source>
        <dbReference type="ARBA" id="ARBA00022842"/>
    </source>
</evidence>
<evidence type="ECO:0000259" key="15">
    <source>
        <dbReference type="Pfam" id="PF02887"/>
    </source>
</evidence>
<evidence type="ECO:0000256" key="11">
    <source>
        <dbReference type="ARBA" id="ARBA00023317"/>
    </source>
</evidence>
<comment type="similarity">
    <text evidence="2 13">Belongs to the pyruvate kinase family.</text>
</comment>
<dbReference type="UniPathway" id="UPA00109">
    <property type="reaction ID" value="UER00188"/>
</dbReference>
<evidence type="ECO:0000313" key="17">
    <source>
        <dbReference type="Proteomes" id="UP000230251"/>
    </source>
</evidence>
<feature type="domain" description="Pyruvate kinase C-terminal" evidence="15">
    <location>
        <begin position="361"/>
        <end position="460"/>
    </location>
</feature>
<dbReference type="SUPFAM" id="SSF50800">
    <property type="entry name" value="PK beta-barrel domain-like"/>
    <property type="match status" value="1"/>
</dbReference>
<dbReference type="InterPro" id="IPR036918">
    <property type="entry name" value="Pyrv_Knase_C_sf"/>
</dbReference>
<dbReference type="AlphaFoldDB" id="A0A2M8ENU8"/>
<accession>A0A2M8ENU8</accession>
<keyword evidence="4 13" id="KW-0808">Transferase</keyword>
<dbReference type="GO" id="GO:0030955">
    <property type="term" value="F:potassium ion binding"/>
    <property type="evidence" value="ECO:0007669"/>
    <property type="project" value="UniProtKB-UniRule"/>
</dbReference>
<dbReference type="EMBL" id="PFSI01000045">
    <property type="protein sequence ID" value="PJC24415.1"/>
    <property type="molecule type" value="Genomic_DNA"/>
</dbReference>
<evidence type="ECO:0000256" key="4">
    <source>
        <dbReference type="ARBA" id="ARBA00022679"/>
    </source>
</evidence>
<evidence type="ECO:0000256" key="6">
    <source>
        <dbReference type="ARBA" id="ARBA00022741"/>
    </source>
</evidence>
<keyword evidence="7 13" id="KW-0418">Kinase</keyword>
<dbReference type="PANTHER" id="PTHR11817">
    <property type="entry name" value="PYRUVATE KINASE"/>
    <property type="match status" value="1"/>
</dbReference>
<dbReference type="GO" id="GO:0016301">
    <property type="term" value="F:kinase activity"/>
    <property type="evidence" value="ECO:0007669"/>
    <property type="project" value="UniProtKB-KW"/>
</dbReference>
<dbReference type="GO" id="GO:0005524">
    <property type="term" value="F:ATP binding"/>
    <property type="evidence" value="ECO:0007669"/>
    <property type="project" value="UniProtKB-KW"/>
</dbReference>
<feature type="non-terminal residue" evidence="16">
    <location>
        <position position="467"/>
    </location>
</feature>
<feature type="domain" description="Pyruvate kinase barrel" evidence="14">
    <location>
        <begin position="3"/>
        <end position="329"/>
    </location>
</feature>
<gene>
    <name evidence="16" type="primary">pyk</name>
    <name evidence="16" type="ORF">CO057_03025</name>
</gene>
<dbReference type="InterPro" id="IPR015795">
    <property type="entry name" value="Pyrv_Knase_C"/>
</dbReference>
<dbReference type="Gene3D" id="3.40.1380.20">
    <property type="entry name" value="Pyruvate kinase, C-terminal domain"/>
    <property type="match status" value="1"/>
</dbReference>
<dbReference type="PRINTS" id="PR01050">
    <property type="entry name" value="PYRUVTKNASE"/>
</dbReference>
<evidence type="ECO:0000256" key="13">
    <source>
        <dbReference type="RuleBase" id="RU000504"/>
    </source>
</evidence>
<keyword evidence="5" id="KW-0479">Metal-binding</keyword>
<protein>
    <recommendedName>
        <fullName evidence="3 12">Pyruvate kinase</fullName>
        <ecNumber evidence="3 12">2.7.1.40</ecNumber>
    </recommendedName>
</protein>
<evidence type="ECO:0000256" key="1">
    <source>
        <dbReference type="ARBA" id="ARBA00004997"/>
    </source>
</evidence>
<evidence type="ECO:0000256" key="5">
    <source>
        <dbReference type="ARBA" id="ARBA00022723"/>
    </source>
</evidence>
<dbReference type="InterPro" id="IPR040442">
    <property type="entry name" value="Pyrv_kinase-like_dom_sf"/>
</dbReference>
<keyword evidence="8" id="KW-0067">ATP-binding</keyword>
<evidence type="ECO:0000256" key="12">
    <source>
        <dbReference type="NCBIfam" id="TIGR01064"/>
    </source>
</evidence>
<dbReference type="GO" id="GO:0004743">
    <property type="term" value="F:pyruvate kinase activity"/>
    <property type="evidence" value="ECO:0007669"/>
    <property type="project" value="UniProtKB-UniRule"/>
</dbReference>
<dbReference type="InterPro" id="IPR001697">
    <property type="entry name" value="Pyr_Knase"/>
</dbReference>
<evidence type="ECO:0000256" key="10">
    <source>
        <dbReference type="ARBA" id="ARBA00023152"/>
    </source>
</evidence>
<dbReference type="InterPro" id="IPR015813">
    <property type="entry name" value="Pyrv/PenolPyrv_kinase-like_dom"/>
</dbReference>
<dbReference type="SUPFAM" id="SSF51621">
    <property type="entry name" value="Phosphoenolpyruvate/pyruvate domain"/>
    <property type="match status" value="1"/>
</dbReference>
<comment type="pathway">
    <text evidence="1 13">Carbohydrate degradation; glycolysis; pyruvate from D-glyceraldehyde 3-phosphate: step 5/5.</text>
</comment>
<evidence type="ECO:0000256" key="7">
    <source>
        <dbReference type="ARBA" id="ARBA00022777"/>
    </source>
</evidence>
<dbReference type="GO" id="GO:0000287">
    <property type="term" value="F:magnesium ion binding"/>
    <property type="evidence" value="ECO:0007669"/>
    <property type="project" value="UniProtKB-UniRule"/>
</dbReference>
<dbReference type="NCBIfam" id="TIGR01064">
    <property type="entry name" value="pyruv_kin"/>
    <property type="match status" value="1"/>
</dbReference>
<sequence length="467" mass="51266">MKRRTKIIATIGPASSSVTVLTRMIKAGMNVARLNFSHGDYKEHAILMRHIRQASKKAGQPVAILQDLQGPKIRLGVLPVEGVNIKKGEIVKFQTGIEHYKTGGALPVTYDNLHKDVKTGERLFLDDGLIETEITAIRGKVISAKVKNGGHLSSHKGINVPDSKISTSSFTEKDHEDLLFGLENEVDWVALSFVTTPAVVMKVRDIIRAKCRALKTVAPRIVVKIERQEAVERFLDILNVADGVMIARGDLGVSLRPEEVPVIQKEFVEICRQTGKPVIVATHMLQSMTDNPRATRAEVSDVANAVIDHTDATMLSGESATGKYPDVSVQTMAAVIDEAEASRLDDISFYQIHDVGDIPTAIAQTLHVMVENGQIDLIASSSTYHAVADAVNIFRPNVPIILACPNQAVARQMLLRAGIYSVVLPDDPGTFIHRMETFLRKEKWIKKGSRVAYLISTPSGEIQLIIR</sequence>
<name>A0A2M8ENU8_9BACT</name>